<dbReference type="OrthoDB" id="3399671at2"/>
<protein>
    <submittedName>
        <fullName evidence="1">Uncharacterized protein</fullName>
    </submittedName>
</protein>
<name>A0A3N1D1C5_9ACTN</name>
<keyword evidence="2" id="KW-1185">Reference proteome</keyword>
<accession>A0A3N1D1C5</accession>
<dbReference type="EMBL" id="RJKE01000001">
    <property type="protein sequence ID" value="ROO87312.1"/>
    <property type="molecule type" value="Genomic_DNA"/>
</dbReference>
<dbReference type="Proteomes" id="UP000272400">
    <property type="component" value="Unassembled WGS sequence"/>
</dbReference>
<proteinExistence type="predicted"/>
<evidence type="ECO:0000313" key="2">
    <source>
        <dbReference type="Proteomes" id="UP000272400"/>
    </source>
</evidence>
<reference evidence="1 2" key="1">
    <citation type="submission" date="2018-11" db="EMBL/GenBank/DDBJ databases">
        <title>Sequencing the genomes of 1000 actinobacteria strains.</title>
        <authorList>
            <person name="Klenk H.-P."/>
        </authorList>
    </citation>
    <scope>NUCLEOTIDE SEQUENCE [LARGE SCALE GENOMIC DNA]</scope>
    <source>
        <strain evidence="1 2">DSM 44254</strain>
    </source>
</reference>
<gene>
    <name evidence="1" type="ORF">EDD29_4909</name>
</gene>
<organism evidence="1 2">
    <name type="scientific">Actinocorallia herbida</name>
    <dbReference type="NCBI Taxonomy" id="58109"/>
    <lineage>
        <taxon>Bacteria</taxon>
        <taxon>Bacillati</taxon>
        <taxon>Actinomycetota</taxon>
        <taxon>Actinomycetes</taxon>
        <taxon>Streptosporangiales</taxon>
        <taxon>Thermomonosporaceae</taxon>
        <taxon>Actinocorallia</taxon>
    </lineage>
</organism>
<dbReference type="AlphaFoldDB" id="A0A3N1D1C5"/>
<dbReference type="RefSeq" id="WP_123666609.1">
    <property type="nucleotide sequence ID" value="NZ_RJKE01000001.1"/>
</dbReference>
<evidence type="ECO:0000313" key="1">
    <source>
        <dbReference type="EMBL" id="ROO87312.1"/>
    </source>
</evidence>
<sequence length="154" mass="17253">MRIPPIAEITNGRLTLRLTDLTITQTYGGLIEGAPCRYLNDRKLQRLKERNPPRAVHIVEPPRITPPWARTVGSYGPDEFLGPMEVLPPLQCEGLFTGPGTSKPRSSDFLHLTTELIIVWFQDPSPSHIHPDLVPQILAVPWDDLAEDFGVDDL</sequence>
<comment type="caution">
    <text evidence="1">The sequence shown here is derived from an EMBL/GenBank/DDBJ whole genome shotgun (WGS) entry which is preliminary data.</text>
</comment>